<keyword evidence="2" id="KW-1133">Transmembrane helix</keyword>
<dbReference type="Pfam" id="PF07228">
    <property type="entry name" value="SpoIIE"/>
    <property type="match status" value="1"/>
</dbReference>
<dbReference type="InterPro" id="IPR052016">
    <property type="entry name" value="Bact_Sigma-Reg"/>
</dbReference>
<dbReference type="SUPFAM" id="SSF81606">
    <property type="entry name" value="PP2C-like"/>
    <property type="match status" value="1"/>
</dbReference>
<name>A0ABX8BAY7_9BACT</name>
<dbReference type="EMBL" id="CP072648">
    <property type="protein sequence ID" value="QUW02905.1"/>
    <property type="molecule type" value="Genomic_DNA"/>
</dbReference>
<feature type="domain" description="PPM-type phosphatase" evidence="3">
    <location>
        <begin position="603"/>
        <end position="828"/>
    </location>
</feature>
<evidence type="ECO:0000256" key="1">
    <source>
        <dbReference type="ARBA" id="ARBA00022801"/>
    </source>
</evidence>
<feature type="transmembrane region" description="Helical" evidence="2">
    <location>
        <begin position="439"/>
        <end position="455"/>
    </location>
</feature>
<evidence type="ECO:0000313" key="4">
    <source>
        <dbReference type="EMBL" id="QUW02905.1"/>
    </source>
</evidence>
<evidence type="ECO:0000313" key="5">
    <source>
        <dbReference type="Proteomes" id="UP000676506"/>
    </source>
</evidence>
<feature type="transmembrane region" description="Helical" evidence="2">
    <location>
        <begin position="268"/>
        <end position="292"/>
    </location>
</feature>
<keyword evidence="2" id="KW-0812">Transmembrane</keyword>
<organism evidence="4 5">
    <name type="scientific">Chloracidobacterium validum</name>
    <dbReference type="NCBI Taxonomy" id="2821543"/>
    <lineage>
        <taxon>Bacteria</taxon>
        <taxon>Pseudomonadati</taxon>
        <taxon>Acidobacteriota</taxon>
        <taxon>Terriglobia</taxon>
        <taxon>Terriglobales</taxon>
        <taxon>Acidobacteriaceae</taxon>
        <taxon>Chloracidobacterium</taxon>
    </lineage>
</organism>
<evidence type="ECO:0000259" key="3">
    <source>
        <dbReference type="SMART" id="SM00331"/>
    </source>
</evidence>
<feature type="transmembrane region" description="Helical" evidence="2">
    <location>
        <begin position="461"/>
        <end position="484"/>
    </location>
</feature>
<dbReference type="Proteomes" id="UP000676506">
    <property type="component" value="Chromosome 1"/>
</dbReference>
<dbReference type="Gene3D" id="3.60.40.10">
    <property type="entry name" value="PPM-type phosphatase domain"/>
    <property type="match status" value="1"/>
</dbReference>
<keyword evidence="5" id="KW-1185">Reference proteome</keyword>
<proteinExistence type="predicted"/>
<dbReference type="PANTHER" id="PTHR43156:SF2">
    <property type="entry name" value="STAGE II SPORULATION PROTEIN E"/>
    <property type="match status" value="1"/>
</dbReference>
<feature type="transmembrane region" description="Helical" evidence="2">
    <location>
        <begin position="496"/>
        <end position="521"/>
    </location>
</feature>
<reference evidence="4 5" key="1">
    <citation type="submission" date="2021-03" db="EMBL/GenBank/DDBJ databases">
        <title>Genomic and phenotypic characterization of Chloracidobacterium isolates provides evidence for multiple species.</title>
        <authorList>
            <person name="Saini M.K."/>
            <person name="Costas A.M.G."/>
            <person name="Tank M."/>
            <person name="Bryant D.A."/>
        </authorList>
    </citation>
    <scope>NUCLEOTIDE SEQUENCE [LARGE SCALE GENOMIC DNA]</scope>
    <source>
        <strain evidence="4 5">BV2-C</strain>
    </source>
</reference>
<keyword evidence="1" id="KW-0378">Hydrolase</keyword>
<evidence type="ECO:0000256" key="2">
    <source>
        <dbReference type="SAM" id="Phobius"/>
    </source>
</evidence>
<dbReference type="SMART" id="SM00331">
    <property type="entry name" value="PP2C_SIG"/>
    <property type="match status" value="1"/>
</dbReference>
<dbReference type="RefSeq" id="WP_211428796.1">
    <property type="nucleotide sequence ID" value="NZ_CP072648.1"/>
</dbReference>
<feature type="transmembrane region" description="Helical" evidence="2">
    <location>
        <begin position="541"/>
        <end position="557"/>
    </location>
</feature>
<gene>
    <name evidence="4" type="ORF">J8C06_00175</name>
</gene>
<dbReference type="InterPro" id="IPR036457">
    <property type="entry name" value="PPM-type-like_dom_sf"/>
</dbReference>
<sequence>MLVPTSRLPFPSAVAIAIAALTGLVLGLVLNSQSLPALALLDGLDRSTNARLAADVLTRQAGQPPPDGLTLSFIQFDQPAFALIRQNHDSVHLERLARQLHLPVVVEYVAWFRSNGSLAARIGLSRQGELISYLNGEVPPADDNALPPDIAIQVARAFLDSSSGTSLAGLGAPQVERLPNQPETEVRWQQPVPELPELTRVVTVRLRGETVWYFQHRVQPTNDSWTRPFTLSSVILPFLGLPLWLALLAAAALYLLKVSRRHVILWRAPAVCALLVGLGSVLMLIPALPYAVSKTMFENPAADSNPLRLAMMQEPGFFVIALGGYAVSSVLTLFATMAVTWTVCAALLHIEYETKRPYAEVFRSILLFRRVAYTTALERGLVGGGIGWALLGLTGLFHWLTVRPNAAMEQAADSFYLLLDTWSPSTLLVGTLVRNTFDLGLVLVGFSWVVLVDWLRFPPRLALVTVALLGTIGWSDVFSQVMPLSLSTPWLLGRHALLTAVLVATFERFGLWTTLCAIWTYQTTSWAVTAATLPALGLSPWLPTLLVLLPFGAVVFTRRPPENKQDNQPTLLDRVVEEQRHAQQLVLAARIQAAFLPTRIPHLEGWDIAVQSLPAREVGGDFYDFFTAPDGKLGIFVGDVSGKSVPGALFTAVATTTFRSEAEEDELGCAAMLNRLNELLYPDMKRVRMFVAATYAQLDPRTGRLTVANAGLPVLAHWQARPPTGESSVAFIEIGGLPLGSMQRTTYDESQANLCLEGQACLVITSDGVVEALNEHGDAYGYDALASVIDNHAKRGAHPLCEAIISDVKRHMGDTEQSDDITVVILQRCPAQAEPQWEVERASYATKPPG</sequence>
<accession>A0ABX8BAY7</accession>
<feature type="transmembrane region" description="Helical" evidence="2">
    <location>
        <begin position="317"/>
        <end position="348"/>
    </location>
</feature>
<dbReference type="InterPro" id="IPR001932">
    <property type="entry name" value="PPM-type_phosphatase-like_dom"/>
</dbReference>
<keyword evidence="2" id="KW-0472">Membrane</keyword>
<dbReference type="PANTHER" id="PTHR43156">
    <property type="entry name" value="STAGE II SPORULATION PROTEIN E-RELATED"/>
    <property type="match status" value="1"/>
</dbReference>
<feature type="transmembrane region" description="Helical" evidence="2">
    <location>
        <begin position="380"/>
        <end position="402"/>
    </location>
</feature>
<feature type="transmembrane region" description="Helical" evidence="2">
    <location>
        <begin position="234"/>
        <end position="256"/>
    </location>
</feature>
<protein>
    <submittedName>
        <fullName evidence="4">PP2C family protein-serine/threonine phosphatase</fullName>
    </submittedName>
</protein>